<keyword evidence="4" id="KW-0804">Transcription</keyword>
<protein>
    <submittedName>
        <fullName evidence="6">HTH-type transcriptional regulator DmlR</fullName>
    </submittedName>
</protein>
<dbReference type="InterPro" id="IPR005119">
    <property type="entry name" value="LysR_subst-bd"/>
</dbReference>
<dbReference type="InterPro" id="IPR036388">
    <property type="entry name" value="WH-like_DNA-bd_sf"/>
</dbReference>
<comment type="caution">
    <text evidence="6">The sequence shown here is derived from an EMBL/GenBank/DDBJ whole genome shotgun (WGS) entry which is preliminary data.</text>
</comment>
<dbReference type="InterPro" id="IPR036390">
    <property type="entry name" value="WH_DNA-bd_sf"/>
</dbReference>
<dbReference type="SUPFAM" id="SSF46785">
    <property type="entry name" value="Winged helix' DNA-binding domain"/>
    <property type="match status" value="1"/>
</dbReference>
<dbReference type="GO" id="GO:0043565">
    <property type="term" value="F:sequence-specific DNA binding"/>
    <property type="evidence" value="ECO:0007669"/>
    <property type="project" value="TreeGrafter"/>
</dbReference>
<gene>
    <name evidence="6" type="primary">dmlR_6</name>
    <name evidence="6" type="ORF">CUZ56_02743</name>
</gene>
<dbReference type="Proteomes" id="UP000286947">
    <property type="component" value="Unassembled WGS sequence"/>
</dbReference>
<dbReference type="PANTHER" id="PTHR30537">
    <property type="entry name" value="HTH-TYPE TRANSCRIPTIONAL REGULATOR"/>
    <property type="match status" value="1"/>
</dbReference>
<dbReference type="RefSeq" id="WP_126980907.1">
    <property type="nucleotide sequence ID" value="NZ_PQSP01000010.1"/>
</dbReference>
<organism evidence="6 7">
    <name type="scientific">Saezia sanguinis</name>
    <dbReference type="NCBI Taxonomy" id="1965230"/>
    <lineage>
        <taxon>Bacteria</taxon>
        <taxon>Pseudomonadati</taxon>
        <taxon>Pseudomonadota</taxon>
        <taxon>Betaproteobacteria</taxon>
        <taxon>Burkholderiales</taxon>
        <taxon>Saeziaceae</taxon>
        <taxon>Saezia</taxon>
    </lineage>
</organism>
<dbReference type="AlphaFoldDB" id="A0A433SA78"/>
<reference evidence="6 7" key="1">
    <citation type="submission" date="2018-01" db="EMBL/GenBank/DDBJ databases">
        <title>Saezia sanguinis gen. nov., sp. nov., in the order Burkholderiales isolated from human blood.</title>
        <authorList>
            <person name="Medina-Pascual M.J."/>
            <person name="Valdezate S."/>
            <person name="Monzon S."/>
            <person name="Cuesta I."/>
            <person name="Carrasco G."/>
            <person name="Villalon P."/>
            <person name="Saez-Nieto J.A."/>
        </authorList>
    </citation>
    <scope>NUCLEOTIDE SEQUENCE [LARGE SCALE GENOMIC DNA]</scope>
    <source>
        <strain evidence="6 7">CNM695-12</strain>
    </source>
</reference>
<dbReference type="Gene3D" id="1.10.10.10">
    <property type="entry name" value="Winged helix-like DNA-binding domain superfamily/Winged helix DNA-binding domain"/>
    <property type="match status" value="1"/>
</dbReference>
<evidence type="ECO:0000256" key="4">
    <source>
        <dbReference type="ARBA" id="ARBA00023163"/>
    </source>
</evidence>
<keyword evidence="7" id="KW-1185">Reference proteome</keyword>
<dbReference type="GO" id="GO:0006351">
    <property type="term" value="P:DNA-templated transcription"/>
    <property type="evidence" value="ECO:0007669"/>
    <property type="project" value="TreeGrafter"/>
</dbReference>
<evidence type="ECO:0000256" key="2">
    <source>
        <dbReference type="ARBA" id="ARBA00023015"/>
    </source>
</evidence>
<feature type="domain" description="HTH lysR-type" evidence="5">
    <location>
        <begin position="8"/>
        <end position="65"/>
    </location>
</feature>
<dbReference type="OrthoDB" id="5671700at2"/>
<accession>A0A433SA78</accession>
<dbReference type="Gene3D" id="3.40.190.290">
    <property type="match status" value="1"/>
</dbReference>
<proteinExistence type="inferred from homology"/>
<dbReference type="CDD" id="cd08422">
    <property type="entry name" value="PBP2_CrgA_like"/>
    <property type="match status" value="1"/>
</dbReference>
<keyword evidence="2" id="KW-0805">Transcription regulation</keyword>
<dbReference type="PROSITE" id="PS50931">
    <property type="entry name" value="HTH_LYSR"/>
    <property type="match status" value="1"/>
</dbReference>
<dbReference type="PANTHER" id="PTHR30537:SF31">
    <property type="entry name" value="TRANSCRIPTIONAL REGULATOR, LYSR FAMILY"/>
    <property type="match status" value="1"/>
</dbReference>
<dbReference type="Pfam" id="PF03466">
    <property type="entry name" value="LysR_substrate"/>
    <property type="match status" value="2"/>
</dbReference>
<dbReference type="GO" id="GO:0003700">
    <property type="term" value="F:DNA-binding transcription factor activity"/>
    <property type="evidence" value="ECO:0007669"/>
    <property type="project" value="InterPro"/>
</dbReference>
<evidence type="ECO:0000259" key="5">
    <source>
        <dbReference type="PROSITE" id="PS50931"/>
    </source>
</evidence>
<evidence type="ECO:0000256" key="1">
    <source>
        <dbReference type="ARBA" id="ARBA00009437"/>
    </source>
</evidence>
<evidence type="ECO:0000256" key="3">
    <source>
        <dbReference type="ARBA" id="ARBA00023125"/>
    </source>
</evidence>
<sequence length="341" mass="37824">MKQHDICDELGDMACFAAVAQYQGYTQAARMLGLSKSFMSRRVARLEEHLGVQLIKRTSRHFSLTETGQQYAQQCNRMLEQAEMARQVISNVQNKPQGWLKVSAPVMMTQLLLAPMLPGFLQRYPDVHLELLAASHEVNILQEGIDLAICARALPLADSGLRMRTLGQQQDIVVASPAWIEKHKSQLTGLDSLSHLPTLVQAAAGAQAEGSVTWALQHKAVLQRQAGRKGKAGQNHPLPAAPERHRIRLAPYLVSNNLTVLIQAVLAGAGVALLPQAFCQPEFEKGTLQQLFPEWSSPETIYAVFASRLDTSLALKVFLEYLVERLDARPHGLFEKFYFAP</sequence>
<evidence type="ECO:0000313" key="7">
    <source>
        <dbReference type="Proteomes" id="UP000286947"/>
    </source>
</evidence>
<comment type="similarity">
    <text evidence="1">Belongs to the LysR transcriptional regulatory family.</text>
</comment>
<dbReference type="FunFam" id="1.10.10.10:FF:000001">
    <property type="entry name" value="LysR family transcriptional regulator"/>
    <property type="match status" value="1"/>
</dbReference>
<dbReference type="InterPro" id="IPR058163">
    <property type="entry name" value="LysR-type_TF_proteobact-type"/>
</dbReference>
<keyword evidence="3" id="KW-0238">DNA-binding</keyword>
<dbReference type="EMBL" id="PQSP01000010">
    <property type="protein sequence ID" value="RUS65657.1"/>
    <property type="molecule type" value="Genomic_DNA"/>
</dbReference>
<dbReference type="InterPro" id="IPR000847">
    <property type="entry name" value="LysR_HTH_N"/>
</dbReference>
<dbReference type="PRINTS" id="PR00039">
    <property type="entry name" value="HTHLYSR"/>
</dbReference>
<dbReference type="Pfam" id="PF00126">
    <property type="entry name" value="HTH_1"/>
    <property type="match status" value="1"/>
</dbReference>
<evidence type="ECO:0000313" key="6">
    <source>
        <dbReference type="EMBL" id="RUS65657.1"/>
    </source>
</evidence>
<dbReference type="SUPFAM" id="SSF53850">
    <property type="entry name" value="Periplasmic binding protein-like II"/>
    <property type="match status" value="1"/>
</dbReference>
<name>A0A433SA78_9BURK</name>